<organism evidence="2 3">
    <name type="scientific">Thalassococcus lentus</name>
    <dbReference type="NCBI Taxonomy" id="1210524"/>
    <lineage>
        <taxon>Bacteria</taxon>
        <taxon>Pseudomonadati</taxon>
        <taxon>Pseudomonadota</taxon>
        <taxon>Alphaproteobacteria</taxon>
        <taxon>Rhodobacterales</taxon>
        <taxon>Roseobacteraceae</taxon>
        <taxon>Thalassococcus</taxon>
    </lineage>
</organism>
<dbReference type="RefSeq" id="WP_271431480.1">
    <property type="nucleotide sequence ID" value="NZ_JAQIOY010000002.1"/>
</dbReference>
<dbReference type="Pfam" id="PF00903">
    <property type="entry name" value="Glyoxalase"/>
    <property type="match status" value="1"/>
</dbReference>
<evidence type="ECO:0000313" key="3">
    <source>
        <dbReference type="Proteomes" id="UP001210720"/>
    </source>
</evidence>
<dbReference type="EMBL" id="JAQIOY010000002">
    <property type="protein sequence ID" value="MDA7424115.1"/>
    <property type="molecule type" value="Genomic_DNA"/>
</dbReference>
<dbReference type="InterPro" id="IPR050383">
    <property type="entry name" value="GlyoxalaseI/FosfomycinResist"/>
</dbReference>
<dbReference type="InterPro" id="IPR029068">
    <property type="entry name" value="Glyas_Bleomycin-R_OHBP_Dase"/>
</dbReference>
<sequence length="133" mass="14609">MAITGINHITLVVTDLPHSIRFYADVLGAELRAQGPKAAYLSLGSLWLCLERGDPDHHTDHSHIAFDCPKADFDALASQIKGAASLWKDNRSEGASLYFLDPDGHKLELHSGNLDSRLASYRARRDAPMSVLD</sequence>
<keyword evidence="3" id="KW-1185">Reference proteome</keyword>
<dbReference type="InterPro" id="IPR004360">
    <property type="entry name" value="Glyas_Fos-R_dOase_dom"/>
</dbReference>
<dbReference type="InterPro" id="IPR037523">
    <property type="entry name" value="VOC_core"/>
</dbReference>
<dbReference type="PROSITE" id="PS51819">
    <property type="entry name" value="VOC"/>
    <property type="match status" value="1"/>
</dbReference>
<evidence type="ECO:0000259" key="1">
    <source>
        <dbReference type="PROSITE" id="PS51819"/>
    </source>
</evidence>
<dbReference type="SUPFAM" id="SSF54593">
    <property type="entry name" value="Glyoxalase/Bleomycin resistance protein/Dihydroxybiphenyl dioxygenase"/>
    <property type="match status" value="1"/>
</dbReference>
<evidence type="ECO:0000313" key="2">
    <source>
        <dbReference type="EMBL" id="MDA7424115.1"/>
    </source>
</evidence>
<proteinExistence type="predicted"/>
<dbReference type="Proteomes" id="UP001210720">
    <property type="component" value="Unassembled WGS sequence"/>
</dbReference>
<comment type="caution">
    <text evidence="2">The sequence shown here is derived from an EMBL/GenBank/DDBJ whole genome shotgun (WGS) entry which is preliminary data.</text>
</comment>
<protein>
    <submittedName>
        <fullName evidence="2">VOC family protein</fullName>
    </submittedName>
</protein>
<accession>A0ABT4XQD3</accession>
<name>A0ABT4XQD3_9RHOB</name>
<gene>
    <name evidence="2" type="ORF">PFY00_05210</name>
</gene>
<feature type="domain" description="VOC" evidence="1">
    <location>
        <begin position="5"/>
        <end position="112"/>
    </location>
</feature>
<reference evidence="2 3" key="1">
    <citation type="submission" date="2023-01" db="EMBL/GenBank/DDBJ databases">
        <title>Thalassococcus onchidii sp. nov., isolated from a marine invertebrate from the South China Sea.</title>
        <authorList>
            <person name="Xu S."/>
            <person name="Liu Z."/>
            <person name="Xu Y."/>
        </authorList>
    </citation>
    <scope>NUCLEOTIDE SEQUENCE [LARGE SCALE GENOMIC DNA]</scope>
    <source>
        <strain evidence="2 3">KCTC 32084</strain>
    </source>
</reference>
<dbReference type="PANTHER" id="PTHR21366">
    <property type="entry name" value="GLYOXALASE FAMILY PROTEIN"/>
    <property type="match status" value="1"/>
</dbReference>
<dbReference type="PANTHER" id="PTHR21366:SF14">
    <property type="entry name" value="GLYOXALASE DOMAIN-CONTAINING PROTEIN 5"/>
    <property type="match status" value="1"/>
</dbReference>
<dbReference type="Gene3D" id="3.10.180.10">
    <property type="entry name" value="2,3-Dihydroxybiphenyl 1,2-Dioxygenase, domain 1"/>
    <property type="match status" value="1"/>
</dbReference>